<dbReference type="InterPro" id="IPR029021">
    <property type="entry name" value="Prot-tyrosine_phosphatase-like"/>
</dbReference>
<dbReference type="Gene3D" id="3.90.190.10">
    <property type="entry name" value="Protein tyrosine phosphatase superfamily"/>
    <property type="match status" value="1"/>
</dbReference>
<evidence type="ECO:0000259" key="2">
    <source>
        <dbReference type="PROSITE" id="PS50054"/>
    </source>
</evidence>
<reference evidence="4" key="1">
    <citation type="journal article" date="2020" name="Nature">
        <title>Giant virus diversity and host interactions through global metagenomics.</title>
        <authorList>
            <person name="Schulz F."/>
            <person name="Roux S."/>
            <person name="Paez-Espino D."/>
            <person name="Jungbluth S."/>
            <person name="Walsh D.A."/>
            <person name="Denef V.J."/>
            <person name="McMahon K.D."/>
            <person name="Konstantinidis K.T."/>
            <person name="Eloe-Fadrosh E.A."/>
            <person name="Kyrpides N.C."/>
            <person name="Woyke T."/>
        </authorList>
    </citation>
    <scope>NUCLEOTIDE SEQUENCE</scope>
    <source>
        <strain evidence="4">GVMAG-M-3300023174-102</strain>
    </source>
</reference>
<dbReference type="AlphaFoldDB" id="A0A6C0D259"/>
<dbReference type="InterPro" id="IPR020422">
    <property type="entry name" value="TYR_PHOSPHATASE_DUAL_dom"/>
</dbReference>
<dbReference type="InterPro" id="IPR050561">
    <property type="entry name" value="PTP"/>
</dbReference>
<protein>
    <submittedName>
        <fullName evidence="4">Uncharacterized protein</fullName>
    </submittedName>
</protein>
<dbReference type="Pfam" id="PF22784">
    <property type="entry name" value="PTP-SAK"/>
    <property type="match status" value="1"/>
</dbReference>
<evidence type="ECO:0000256" key="1">
    <source>
        <dbReference type="ARBA" id="ARBA00022801"/>
    </source>
</evidence>
<dbReference type="InterPro" id="IPR000387">
    <property type="entry name" value="Tyr_Pase_dom"/>
</dbReference>
<proteinExistence type="predicted"/>
<dbReference type="InterPro" id="IPR057023">
    <property type="entry name" value="PTP-SAK"/>
</dbReference>
<dbReference type="PROSITE" id="PS50056">
    <property type="entry name" value="TYR_PHOSPHATASE_2"/>
    <property type="match status" value="1"/>
</dbReference>
<keyword evidence="1" id="KW-0378">Hydrolase</keyword>
<dbReference type="PROSITE" id="PS50054">
    <property type="entry name" value="TYR_PHOSPHATASE_DUAL"/>
    <property type="match status" value="1"/>
</dbReference>
<evidence type="ECO:0000313" key="4">
    <source>
        <dbReference type="EMBL" id="QHT09795.1"/>
    </source>
</evidence>
<dbReference type="GO" id="GO:0016791">
    <property type="term" value="F:phosphatase activity"/>
    <property type="evidence" value="ECO:0007669"/>
    <property type="project" value="UniProtKB-ARBA"/>
</dbReference>
<dbReference type="EMBL" id="MN739515">
    <property type="protein sequence ID" value="QHT09795.1"/>
    <property type="molecule type" value="Genomic_DNA"/>
</dbReference>
<organism evidence="4">
    <name type="scientific">viral metagenome</name>
    <dbReference type="NCBI Taxonomy" id="1070528"/>
    <lineage>
        <taxon>unclassified sequences</taxon>
        <taxon>metagenomes</taxon>
        <taxon>organismal metagenomes</taxon>
    </lineage>
</organism>
<dbReference type="PROSITE" id="PS00383">
    <property type="entry name" value="TYR_PHOSPHATASE_1"/>
    <property type="match status" value="1"/>
</dbReference>
<evidence type="ECO:0000259" key="3">
    <source>
        <dbReference type="PROSITE" id="PS50056"/>
    </source>
</evidence>
<sequence>MNNCSFFIPSKALFGGFPTQEETNNLEIKGVRYFVNLTCDNEDKIYPYTTIYNKISFPIHDRNIPDNISEFSEFIIKISNIITNLNTDELVYIHCKGGHGRSGIVVACVLCYLYNMDAESAIQYTNTCHNTRINMKEKWRKIGSPQTIQQKNFVHLYKNSIT</sequence>
<feature type="domain" description="Tyrosine specific protein phosphatases" evidence="3">
    <location>
        <begin position="72"/>
        <end position="140"/>
    </location>
</feature>
<accession>A0A6C0D259</accession>
<dbReference type="InterPro" id="IPR016130">
    <property type="entry name" value="Tyr_Pase_AS"/>
</dbReference>
<dbReference type="PANTHER" id="PTHR23339">
    <property type="entry name" value="TYROSINE SPECIFIC PROTEIN PHOSPHATASE AND DUAL SPECIFICITY PROTEIN PHOSPHATASE"/>
    <property type="match status" value="1"/>
</dbReference>
<dbReference type="SUPFAM" id="SSF52799">
    <property type="entry name" value="(Phosphotyrosine protein) phosphatases II"/>
    <property type="match status" value="1"/>
</dbReference>
<name>A0A6C0D259_9ZZZZ</name>
<feature type="domain" description="Tyrosine-protein phosphatase" evidence="2">
    <location>
        <begin position="3"/>
        <end position="150"/>
    </location>
</feature>